<dbReference type="InterPro" id="IPR011990">
    <property type="entry name" value="TPR-like_helical_dom_sf"/>
</dbReference>
<evidence type="ECO:0000313" key="7">
    <source>
        <dbReference type="EMBL" id="CAH1153358.1"/>
    </source>
</evidence>
<reference evidence="7" key="1">
    <citation type="submission" date="2022-01" db="EMBL/GenBank/DDBJ databases">
        <authorList>
            <person name="King R."/>
        </authorList>
    </citation>
    <scope>NUCLEOTIDE SEQUENCE</scope>
</reference>
<feature type="compositionally biased region" description="Polar residues" evidence="5">
    <location>
        <begin position="287"/>
        <end position="299"/>
    </location>
</feature>
<evidence type="ECO:0000256" key="1">
    <source>
        <dbReference type="ARBA" id="ARBA00008175"/>
    </source>
</evidence>
<gene>
    <name evidence="7" type="ORF">PHAECO_LOCUS4465</name>
</gene>
<proteinExistence type="inferred from homology"/>
<reference evidence="7" key="2">
    <citation type="submission" date="2022-10" db="EMBL/GenBank/DDBJ databases">
        <authorList>
            <consortium name="ENA_rothamsted_submissions"/>
            <consortium name="culmorum"/>
            <person name="King R."/>
        </authorList>
    </citation>
    <scope>NUCLEOTIDE SEQUENCE</scope>
</reference>
<evidence type="ECO:0000256" key="2">
    <source>
        <dbReference type="ARBA" id="ARBA00022737"/>
    </source>
</evidence>
<evidence type="ECO:0000259" key="6">
    <source>
        <dbReference type="Pfam" id="PF16546"/>
    </source>
</evidence>
<dbReference type="PANTHER" id="PTHR45831">
    <property type="entry name" value="LD24721P"/>
    <property type="match status" value="1"/>
</dbReference>
<dbReference type="Gene3D" id="1.25.40.10">
    <property type="entry name" value="Tetratricopeptide repeat domain"/>
    <property type="match status" value="1"/>
</dbReference>
<keyword evidence="8" id="KW-1185">Reference proteome</keyword>
<evidence type="ECO:0000313" key="8">
    <source>
        <dbReference type="Proteomes" id="UP001153737"/>
    </source>
</evidence>
<comment type="similarity">
    <text evidence="1">Belongs to the SGT family.</text>
</comment>
<dbReference type="Proteomes" id="UP001153737">
    <property type="component" value="Chromosome 14"/>
</dbReference>
<name>A0A9P0DPD7_PHACE</name>
<dbReference type="GO" id="GO:0016020">
    <property type="term" value="C:membrane"/>
    <property type="evidence" value="ECO:0007669"/>
    <property type="project" value="TreeGrafter"/>
</dbReference>
<dbReference type="Gene3D" id="1.20.5.420">
    <property type="entry name" value="Immunoglobulin FC, subunit C"/>
    <property type="match status" value="1"/>
</dbReference>
<protein>
    <recommendedName>
        <fullName evidence="6">SGTA homodimerisation domain-containing protein</fullName>
    </recommendedName>
</protein>
<dbReference type="EMBL" id="OU896720">
    <property type="protein sequence ID" value="CAH1153358.1"/>
    <property type="molecule type" value="Genomic_DNA"/>
</dbReference>
<dbReference type="PROSITE" id="PS50005">
    <property type="entry name" value="TPR"/>
    <property type="match status" value="2"/>
</dbReference>
<dbReference type="InterPro" id="IPR032374">
    <property type="entry name" value="SGTA_dimer"/>
</dbReference>
<dbReference type="Pfam" id="PF00515">
    <property type="entry name" value="TPR_1"/>
    <property type="match status" value="1"/>
</dbReference>
<dbReference type="OrthoDB" id="2335338at2759"/>
<sequence length="317" mass="35575">MDPSNEARKRCLIFNIIHFLQEELINGNLNDERKESVEVAIQCLETAFELDGDVKSKLEKEKVNLLSAIPDEKKVEPNADQLKEAEDCKNKGNSHMKNASYDEALAEYSRAIQLNPQNSVYYCNRAAAYSRLERHSDAIEDCLDAINLDPTYGKAYGRLGIAYSNLNKFEEARGAYLNALKHDPGNAMYETNLRLAEEKLFSNMESAAPPEHTPLDISQFINNPNLINMATQMLGDSNFRSLMSRFMSMSQSGDPNLDALFQAGQTLATRMQSADPSFVENLRRSLDPQNATNVSSQEDGNVENETDNSNESEKNIE</sequence>
<dbReference type="Pfam" id="PF16546">
    <property type="entry name" value="SGTA_dimer"/>
    <property type="match status" value="1"/>
</dbReference>
<accession>A0A9P0DPD7</accession>
<feature type="repeat" description="TPR" evidence="4">
    <location>
        <begin position="85"/>
        <end position="118"/>
    </location>
</feature>
<evidence type="ECO:0000256" key="3">
    <source>
        <dbReference type="ARBA" id="ARBA00022803"/>
    </source>
</evidence>
<dbReference type="GO" id="GO:0072380">
    <property type="term" value="C:TRC complex"/>
    <property type="evidence" value="ECO:0007669"/>
    <property type="project" value="TreeGrafter"/>
</dbReference>
<dbReference type="SUPFAM" id="SSF48452">
    <property type="entry name" value="TPR-like"/>
    <property type="match status" value="1"/>
</dbReference>
<dbReference type="PANTHER" id="PTHR45831:SF2">
    <property type="entry name" value="LD24721P"/>
    <property type="match status" value="1"/>
</dbReference>
<dbReference type="GO" id="GO:0006620">
    <property type="term" value="P:post-translational protein targeting to endoplasmic reticulum membrane"/>
    <property type="evidence" value="ECO:0007669"/>
    <property type="project" value="TreeGrafter"/>
</dbReference>
<organism evidence="7 8">
    <name type="scientific">Phaedon cochleariae</name>
    <name type="common">Mustard beetle</name>
    <dbReference type="NCBI Taxonomy" id="80249"/>
    <lineage>
        <taxon>Eukaryota</taxon>
        <taxon>Metazoa</taxon>
        <taxon>Ecdysozoa</taxon>
        <taxon>Arthropoda</taxon>
        <taxon>Hexapoda</taxon>
        <taxon>Insecta</taxon>
        <taxon>Pterygota</taxon>
        <taxon>Neoptera</taxon>
        <taxon>Endopterygota</taxon>
        <taxon>Coleoptera</taxon>
        <taxon>Polyphaga</taxon>
        <taxon>Cucujiformia</taxon>
        <taxon>Chrysomeloidea</taxon>
        <taxon>Chrysomelidae</taxon>
        <taxon>Chrysomelinae</taxon>
        <taxon>Chrysomelini</taxon>
        <taxon>Phaedon</taxon>
    </lineage>
</organism>
<evidence type="ECO:0000256" key="5">
    <source>
        <dbReference type="SAM" id="MobiDB-lite"/>
    </source>
</evidence>
<evidence type="ECO:0000256" key="4">
    <source>
        <dbReference type="PROSITE-ProRule" id="PRU00339"/>
    </source>
</evidence>
<dbReference type="InterPro" id="IPR019734">
    <property type="entry name" value="TPR_rpt"/>
</dbReference>
<keyword evidence="2" id="KW-0677">Repeat</keyword>
<dbReference type="SMART" id="SM00028">
    <property type="entry name" value="TPR"/>
    <property type="match status" value="3"/>
</dbReference>
<dbReference type="Pfam" id="PF13414">
    <property type="entry name" value="TPR_11"/>
    <property type="match status" value="1"/>
</dbReference>
<dbReference type="AlphaFoldDB" id="A0A9P0DPD7"/>
<feature type="compositionally biased region" description="Acidic residues" evidence="5">
    <location>
        <begin position="300"/>
        <end position="310"/>
    </location>
</feature>
<dbReference type="GO" id="GO:0060090">
    <property type="term" value="F:molecular adaptor activity"/>
    <property type="evidence" value="ECO:0007669"/>
    <property type="project" value="TreeGrafter"/>
</dbReference>
<dbReference type="InterPro" id="IPR047150">
    <property type="entry name" value="SGT"/>
</dbReference>
<feature type="repeat" description="TPR" evidence="4">
    <location>
        <begin position="153"/>
        <end position="186"/>
    </location>
</feature>
<keyword evidence="3 4" id="KW-0802">TPR repeat</keyword>
<feature type="region of interest" description="Disordered" evidence="5">
    <location>
        <begin position="271"/>
        <end position="317"/>
    </location>
</feature>
<feature type="domain" description="SGTA homodimerisation" evidence="6">
    <location>
        <begin position="9"/>
        <end position="63"/>
    </location>
</feature>